<organism evidence="2 3">
    <name type="scientific">Rhabdobacter roseus</name>
    <dbReference type="NCBI Taxonomy" id="1655419"/>
    <lineage>
        <taxon>Bacteria</taxon>
        <taxon>Pseudomonadati</taxon>
        <taxon>Bacteroidota</taxon>
        <taxon>Cytophagia</taxon>
        <taxon>Cytophagales</taxon>
        <taxon>Cytophagaceae</taxon>
        <taxon>Rhabdobacter</taxon>
    </lineage>
</organism>
<feature type="transmembrane region" description="Helical" evidence="1">
    <location>
        <begin position="85"/>
        <end position="107"/>
    </location>
</feature>
<dbReference type="PANTHER" id="PTHR37309:SF1">
    <property type="entry name" value="SLR0284 PROTEIN"/>
    <property type="match status" value="1"/>
</dbReference>
<feature type="transmembrane region" description="Helical" evidence="1">
    <location>
        <begin position="6"/>
        <end position="22"/>
    </location>
</feature>
<keyword evidence="1" id="KW-0812">Transmembrane</keyword>
<dbReference type="Pfam" id="PF04020">
    <property type="entry name" value="Phage_holin_4_2"/>
    <property type="match status" value="1"/>
</dbReference>
<keyword evidence="1" id="KW-0472">Membrane</keyword>
<feature type="transmembrane region" description="Helical" evidence="1">
    <location>
        <begin position="29"/>
        <end position="50"/>
    </location>
</feature>
<keyword evidence="1" id="KW-1133">Transmembrane helix</keyword>
<evidence type="ECO:0000313" key="2">
    <source>
        <dbReference type="EMBL" id="MBB5284565.1"/>
    </source>
</evidence>
<dbReference type="Proteomes" id="UP000557307">
    <property type="component" value="Unassembled WGS sequence"/>
</dbReference>
<dbReference type="PANTHER" id="PTHR37309">
    <property type="entry name" value="SLR0284 PROTEIN"/>
    <property type="match status" value="1"/>
</dbReference>
<dbReference type="RefSeq" id="WP_184174489.1">
    <property type="nucleotide sequence ID" value="NZ_JACHGF010000003.1"/>
</dbReference>
<proteinExistence type="predicted"/>
<evidence type="ECO:0000313" key="3">
    <source>
        <dbReference type="Proteomes" id="UP000557307"/>
    </source>
</evidence>
<dbReference type="AlphaFoldDB" id="A0A840TNQ6"/>
<keyword evidence="3" id="KW-1185">Reference proteome</keyword>
<name>A0A840TNQ6_9BACT</name>
<dbReference type="InterPro" id="IPR007165">
    <property type="entry name" value="Phage_holin_4_2"/>
</dbReference>
<protein>
    <submittedName>
        <fullName evidence="2">Putative membrane protein</fullName>
    </submittedName>
</protein>
<reference evidence="2 3" key="1">
    <citation type="submission" date="2020-08" db="EMBL/GenBank/DDBJ databases">
        <title>Genomic Encyclopedia of Type Strains, Phase IV (KMG-IV): sequencing the most valuable type-strain genomes for metagenomic binning, comparative biology and taxonomic classification.</title>
        <authorList>
            <person name="Goeker M."/>
        </authorList>
    </citation>
    <scope>NUCLEOTIDE SEQUENCE [LARGE SCALE GENOMIC DNA]</scope>
    <source>
        <strain evidence="2 3">DSM 105074</strain>
    </source>
</reference>
<gene>
    <name evidence="2" type="ORF">HNQ92_002708</name>
</gene>
<evidence type="ECO:0000256" key="1">
    <source>
        <dbReference type="SAM" id="Phobius"/>
    </source>
</evidence>
<comment type="caution">
    <text evidence="2">The sequence shown here is derived from an EMBL/GenBank/DDBJ whole genome shotgun (WGS) entry which is preliminary data.</text>
</comment>
<dbReference type="EMBL" id="JACHGF010000003">
    <property type="protein sequence ID" value="MBB5284565.1"/>
    <property type="molecule type" value="Genomic_DNA"/>
</dbReference>
<accession>A0A840TNQ6</accession>
<sequence length="136" mass="14859">MNFILHLLIDATVIFGLAYLLPQVEVKSFGTALLVAVLLGVLNFLIGWLIRFPLNLVTFFLLSGVVRLVATALILKLIDKVMSGLLIRGFWPALVIAAAIALAGYLIDSKQAPSQEVERLPGYETYLPEVRLAPLA</sequence>
<feature type="transmembrane region" description="Helical" evidence="1">
    <location>
        <begin position="56"/>
        <end position="78"/>
    </location>
</feature>